<dbReference type="HOGENOM" id="CLU_2162327_0_0_1"/>
<evidence type="ECO:0000313" key="2">
    <source>
        <dbReference type="EnsemblPlants" id="OGLUM10G09400.1"/>
    </source>
</evidence>
<keyword evidence="3" id="KW-1185">Reference proteome</keyword>
<dbReference type="Proteomes" id="UP000026961">
    <property type="component" value="Chromosome 10"/>
</dbReference>
<dbReference type="EnsemblPlants" id="OGLUM10G09400.1">
    <property type="protein sequence ID" value="OGLUM10G09400.1"/>
    <property type="gene ID" value="OGLUM10G09400"/>
</dbReference>
<accession>A0A0E0BAC5</accession>
<feature type="region of interest" description="Disordered" evidence="1">
    <location>
        <begin position="1"/>
        <end position="111"/>
    </location>
</feature>
<reference evidence="2" key="1">
    <citation type="submission" date="2015-04" db="UniProtKB">
        <authorList>
            <consortium name="EnsemblPlants"/>
        </authorList>
    </citation>
    <scope>IDENTIFICATION</scope>
</reference>
<name>A0A0E0BAC5_9ORYZ</name>
<dbReference type="AlphaFoldDB" id="A0A0E0BAC5"/>
<feature type="compositionally biased region" description="Basic and acidic residues" evidence="1">
    <location>
        <begin position="101"/>
        <end position="111"/>
    </location>
</feature>
<evidence type="ECO:0000313" key="3">
    <source>
        <dbReference type="Proteomes" id="UP000026961"/>
    </source>
</evidence>
<dbReference type="Gramene" id="OGLUM10G09400.1">
    <property type="protein sequence ID" value="OGLUM10G09400.1"/>
    <property type="gene ID" value="OGLUM10G09400"/>
</dbReference>
<organism evidence="2">
    <name type="scientific">Oryza glumipatula</name>
    <dbReference type="NCBI Taxonomy" id="40148"/>
    <lineage>
        <taxon>Eukaryota</taxon>
        <taxon>Viridiplantae</taxon>
        <taxon>Streptophyta</taxon>
        <taxon>Embryophyta</taxon>
        <taxon>Tracheophyta</taxon>
        <taxon>Spermatophyta</taxon>
        <taxon>Magnoliopsida</taxon>
        <taxon>Liliopsida</taxon>
        <taxon>Poales</taxon>
        <taxon>Poaceae</taxon>
        <taxon>BOP clade</taxon>
        <taxon>Oryzoideae</taxon>
        <taxon>Oryzeae</taxon>
        <taxon>Oryzinae</taxon>
        <taxon>Oryza</taxon>
    </lineage>
</organism>
<sequence length="111" mass="12148">MEPLLLGAAAAPAARWSRRPSRSSSEPPLAPAPPRPSCTNTAPLPPMPLVITDTPAHTAPPQSCRRYRRSSESPLMSPLHPSRYSSESTLPFPHPLLLKRHASERERDKNG</sequence>
<reference evidence="2" key="2">
    <citation type="submission" date="2018-05" db="EMBL/GenBank/DDBJ databases">
        <title>OgluRS3 (Oryza glumaepatula Reference Sequence Version 3).</title>
        <authorList>
            <person name="Zhang J."/>
            <person name="Kudrna D."/>
            <person name="Lee S."/>
            <person name="Talag J."/>
            <person name="Welchert J."/>
            <person name="Wing R.A."/>
        </authorList>
    </citation>
    <scope>NUCLEOTIDE SEQUENCE [LARGE SCALE GENOMIC DNA]</scope>
</reference>
<protein>
    <submittedName>
        <fullName evidence="2">Uncharacterized protein</fullName>
    </submittedName>
</protein>
<proteinExistence type="predicted"/>
<evidence type="ECO:0000256" key="1">
    <source>
        <dbReference type="SAM" id="MobiDB-lite"/>
    </source>
</evidence>